<feature type="domain" description="ABC transporter" evidence="4">
    <location>
        <begin position="19"/>
        <end position="259"/>
    </location>
</feature>
<dbReference type="SUPFAM" id="SSF52540">
    <property type="entry name" value="P-loop containing nucleoside triphosphate hydrolases"/>
    <property type="match status" value="1"/>
</dbReference>
<protein>
    <submittedName>
        <fullName evidence="5">ATP-binding cassette domain-containing protein</fullName>
    </submittedName>
</protein>
<keyword evidence="3 5" id="KW-0067">ATP-binding</keyword>
<evidence type="ECO:0000313" key="5">
    <source>
        <dbReference type="EMBL" id="MFD2610804.1"/>
    </source>
</evidence>
<dbReference type="PANTHER" id="PTHR42711:SF1">
    <property type="entry name" value="ABC-TRANSPORT PROTEIN, ATP-BINDING COMPONENT"/>
    <property type="match status" value="1"/>
</dbReference>
<evidence type="ECO:0000313" key="6">
    <source>
        <dbReference type="Proteomes" id="UP001597475"/>
    </source>
</evidence>
<evidence type="ECO:0000256" key="2">
    <source>
        <dbReference type="ARBA" id="ARBA00022741"/>
    </source>
</evidence>
<accession>A0ABW5P8M7</accession>
<dbReference type="InterPro" id="IPR027417">
    <property type="entry name" value="P-loop_NTPase"/>
</dbReference>
<dbReference type="Gene3D" id="3.40.50.300">
    <property type="entry name" value="P-loop containing nucleotide triphosphate hydrolases"/>
    <property type="match status" value="1"/>
</dbReference>
<sequence>MSDPIIHARHLKRTYRVPVRRPGLTGAFRDLLTPEYRTVQAVQDVTFEIGRGESVAYLGPNGAGKSTTVKMLAGILKPSGGELRVMDFHPHQDRQQYVRNIGVVFGQRTTLWFDLAVIESLRLLQRVYGVPEAVFQERLELFDEVLDLSGLLATPARKLSLGQRVRADLAAALLHAPPVVFLDEPTIGLDASVKARIRAFLRQINRDLGTTLLLTTHDLGDVEAISDRVMVIDAGQLIFDGTTRAMREDLGRGDRVTVVAPPGSLAALNAATSELAVPWTDEGKGRYSALYDGRRVRTPDLVARTLAAVPAEDLELREASIEDVVRELYERGRHA</sequence>
<reference evidence="6" key="1">
    <citation type="journal article" date="2019" name="Int. J. Syst. Evol. Microbiol.">
        <title>The Global Catalogue of Microorganisms (GCM) 10K type strain sequencing project: providing services to taxonomists for standard genome sequencing and annotation.</title>
        <authorList>
            <consortium name="The Broad Institute Genomics Platform"/>
            <consortium name="The Broad Institute Genome Sequencing Center for Infectious Disease"/>
            <person name="Wu L."/>
            <person name="Ma J."/>
        </authorList>
    </citation>
    <scope>NUCLEOTIDE SEQUENCE [LARGE SCALE GENOMIC DNA]</scope>
    <source>
        <strain evidence="6">KCTC 33842</strain>
    </source>
</reference>
<comment type="caution">
    <text evidence="5">The sequence shown here is derived from an EMBL/GenBank/DDBJ whole genome shotgun (WGS) entry which is preliminary data.</text>
</comment>
<gene>
    <name evidence="5" type="ORF">ACFSR9_15405</name>
</gene>
<organism evidence="5 6">
    <name type="scientific">Deinococcus taklimakanensis</name>
    <dbReference type="NCBI Taxonomy" id="536443"/>
    <lineage>
        <taxon>Bacteria</taxon>
        <taxon>Thermotogati</taxon>
        <taxon>Deinococcota</taxon>
        <taxon>Deinococci</taxon>
        <taxon>Deinococcales</taxon>
        <taxon>Deinococcaceae</taxon>
        <taxon>Deinococcus</taxon>
    </lineage>
</organism>
<evidence type="ECO:0000256" key="3">
    <source>
        <dbReference type="ARBA" id="ARBA00022840"/>
    </source>
</evidence>
<dbReference type="Pfam" id="PF00005">
    <property type="entry name" value="ABC_tran"/>
    <property type="match status" value="1"/>
</dbReference>
<dbReference type="InterPro" id="IPR003593">
    <property type="entry name" value="AAA+_ATPase"/>
</dbReference>
<dbReference type="EMBL" id="JBHUMK010000090">
    <property type="protein sequence ID" value="MFD2610804.1"/>
    <property type="molecule type" value="Genomic_DNA"/>
</dbReference>
<proteinExistence type="predicted"/>
<name>A0ABW5P8M7_9DEIO</name>
<keyword evidence="2" id="KW-0547">Nucleotide-binding</keyword>
<keyword evidence="6" id="KW-1185">Reference proteome</keyword>
<dbReference type="GO" id="GO:0005524">
    <property type="term" value="F:ATP binding"/>
    <property type="evidence" value="ECO:0007669"/>
    <property type="project" value="UniProtKB-KW"/>
</dbReference>
<keyword evidence="1" id="KW-0813">Transport</keyword>
<dbReference type="InterPro" id="IPR017871">
    <property type="entry name" value="ABC_transporter-like_CS"/>
</dbReference>
<dbReference type="InterPro" id="IPR003439">
    <property type="entry name" value="ABC_transporter-like_ATP-bd"/>
</dbReference>
<evidence type="ECO:0000256" key="1">
    <source>
        <dbReference type="ARBA" id="ARBA00022448"/>
    </source>
</evidence>
<dbReference type="PROSITE" id="PS00211">
    <property type="entry name" value="ABC_TRANSPORTER_1"/>
    <property type="match status" value="1"/>
</dbReference>
<evidence type="ECO:0000259" key="4">
    <source>
        <dbReference type="PROSITE" id="PS50893"/>
    </source>
</evidence>
<dbReference type="PROSITE" id="PS50893">
    <property type="entry name" value="ABC_TRANSPORTER_2"/>
    <property type="match status" value="1"/>
</dbReference>
<dbReference type="RefSeq" id="WP_386847223.1">
    <property type="nucleotide sequence ID" value="NZ_JBHUMK010000090.1"/>
</dbReference>
<dbReference type="Proteomes" id="UP001597475">
    <property type="component" value="Unassembled WGS sequence"/>
</dbReference>
<dbReference type="PANTHER" id="PTHR42711">
    <property type="entry name" value="ABC TRANSPORTER ATP-BINDING PROTEIN"/>
    <property type="match status" value="1"/>
</dbReference>
<dbReference type="InterPro" id="IPR050763">
    <property type="entry name" value="ABC_transporter_ATP-binding"/>
</dbReference>
<dbReference type="SMART" id="SM00382">
    <property type="entry name" value="AAA"/>
    <property type="match status" value="1"/>
</dbReference>